<comment type="caution">
    <text evidence="1">The sequence shown here is derived from an EMBL/GenBank/DDBJ whole genome shotgun (WGS) entry which is preliminary data.</text>
</comment>
<evidence type="ECO:0000313" key="1">
    <source>
        <dbReference type="EMBL" id="KAH3877047.1"/>
    </source>
</evidence>
<name>A0A9D4MKN6_DREPO</name>
<protein>
    <submittedName>
        <fullName evidence="1">Uncharacterized protein</fullName>
    </submittedName>
</protein>
<keyword evidence="2" id="KW-1185">Reference proteome</keyword>
<dbReference type="AlphaFoldDB" id="A0A9D4MKN6"/>
<gene>
    <name evidence="1" type="ORF">DPMN_000902</name>
</gene>
<evidence type="ECO:0000313" key="2">
    <source>
        <dbReference type="Proteomes" id="UP000828390"/>
    </source>
</evidence>
<reference evidence="1" key="1">
    <citation type="journal article" date="2019" name="bioRxiv">
        <title>The Genome of the Zebra Mussel, Dreissena polymorpha: A Resource for Invasive Species Research.</title>
        <authorList>
            <person name="McCartney M.A."/>
            <person name="Auch B."/>
            <person name="Kono T."/>
            <person name="Mallez S."/>
            <person name="Zhang Y."/>
            <person name="Obille A."/>
            <person name="Becker A."/>
            <person name="Abrahante J.E."/>
            <person name="Garbe J."/>
            <person name="Badalamenti J.P."/>
            <person name="Herman A."/>
            <person name="Mangelson H."/>
            <person name="Liachko I."/>
            <person name="Sullivan S."/>
            <person name="Sone E.D."/>
            <person name="Koren S."/>
            <person name="Silverstein K.A.T."/>
            <person name="Beckman K.B."/>
            <person name="Gohl D.M."/>
        </authorList>
    </citation>
    <scope>NUCLEOTIDE SEQUENCE</scope>
    <source>
        <strain evidence="1">Duluth1</strain>
        <tissue evidence="1">Whole animal</tissue>
    </source>
</reference>
<organism evidence="1 2">
    <name type="scientific">Dreissena polymorpha</name>
    <name type="common">Zebra mussel</name>
    <name type="synonym">Mytilus polymorpha</name>
    <dbReference type="NCBI Taxonomy" id="45954"/>
    <lineage>
        <taxon>Eukaryota</taxon>
        <taxon>Metazoa</taxon>
        <taxon>Spiralia</taxon>
        <taxon>Lophotrochozoa</taxon>
        <taxon>Mollusca</taxon>
        <taxon>Bivalvia</taxon>
        <taxon>Autobranchia</taxon>
        <taxon>Heteroconchia</taxon>
        <taxon>Euheterodonta</taxon>
        <taxon>Imparidentia</taxon>
        <taxon>Neoheterodontei</taxon>
        <taxon>Myida</taxon>
        <taxon>Dreissenoidea</taxon>
        <taxon>Dreissenidae</taxon>
        <taxon>Dreissena</taxon>
    </lineage>
</organism>
<dbReference type="EMBL" id="JAIWYP010000001">
    <property type="protein sequence ID" value="KAH3877047.1"/>
    <property type="molecule type" value="Genomic_DNA"/>
</dbReference>
<reference evidence="1" key="2">
    <citation type="submission" date="2020-11" db="EMBL/GenBank/DDBJ databases">
        <authorList>
            <person name="McCartney M.A."/>
            <person name="Auch B."/>
            <person name="Kono T."/>
            <person name="Mallez S."/>
            <person name="Becker A."/>
            <person name="Gohl D.M."/>
            <person name="Silverstein K.A.T."/>
            <person name="Koren S."/>
            <person name="Bechman K.B."/>
            <person name="Herman A."/>
            <person name="Abrahante J.E."/>
            <person name="Garbe J."/>
        </authorList>
    </citation>
    <scope>NUCLEOTIDE SEQUENCE</scope>
    <source>
        <strain evidence="1">Duluth1</strain>
        <tissue evidence="1">Whole animal</tissue>
    </source>
</reference>
<dbReference type="Proteomes" id="UP000828390">
    <property type="component" value="Unassembled WGS sequence"/>
</dbReference>
<sequence length="109" mass="12383">MIRTKIDRVCLPPCVLLRRRPNTDSLQAAEACRFVVVDRPPGFLHDNCGHSVMSTNGRAVAYWICYPPSDREVTGSIPTVGAFFRSPPKILGSRLRKRTRERFDVIELK</sequence>
<proteinExistence type="predicted"/>
<accession>A0A9D4MKN6</accession>